<keyword evidence="3" id="KW-1185">Reference proteome</keyword>
<feature type="compositionally biased region" description="Polar residues" evidence="1">
    <location>
        <begin position="405"/>
        <end position="415"/>
    </location>
</feature>
<evidence type="ECO:0000313" key="2">
    <source>
        <dbReference type="EMBL" id="OJJ39400.1"/>
    </source>
</evidence>
<name>A0A1L9RWS7_ASPWE</name>
<dbReference type="AlphaFoldDB" id="A0A1L9RWS7"/>
<organism evidence="2 3">
    <name type="scientific">Aspergillus wentii DTO 134E9</name>
    <dbReference type="NCBI Taxonomy" id="1073089"/>
    <lineage>
        <taxon>Eukaryota</taxon>
        <taxon>Fungi</taxon>
        <taxon>Dikarya</taxon>
        <taxon>Ascomycota</taxon>
        <taxon>Pezizomycotina</taxon>
        <taxon>Eurotiomycetes</taxon>
        <taxon>Eurotiomycetidae</taxon>
        <taxon>Eurotiales</taxon>
        <taxon>Aspergillaceae</taxon>
        <taxon>Aspergillus</taxon>
        <taxon>Aspergillus subgen. Cremei</taxon>
    </lineage>
</organism>
<feature type="compositionally biased region" description="Basic and acidic residues" evidence="1">
    <location>
        <begin position="373"/>
        <end position="394"/>
    </location>
</feature>
<dbReference type="VEuPathDB" id="FungiDB:ASPWEDRAFT_180811"/>
<dbReference type="RefSeq" id="XP_040693076.1">
    <property type="nucleotide sequence ID" value="XM_040831850.1"/>
</dbReference>
<evidence type="ECO:0000313" key="3">
    <source>
        <dbReference type="Proteomes" id="UP000184383"/>
    </source>
</evidence>
<reference evidence="3" key="1">
    <citation type="journal article" date="2017" name="Genome Biol.">
        <title>Comparative genomics reveals high biological diversity and specific adaptations in the industrially and medically important fungal genus Aspergillus.</title>
        <authorList>
            <person name="de Vries R.P."/>
            <person name="Riley R."/>
            <person name="Wiebenga A."/>
            <person name="Aguilar-Osorio G."/>
            <person name="Amillis S."/>
            <person name="Uchima C.A."/>
            <person name="Anderluh G."/>
            <person name="Asadollahi M."/>
            <person name="Askin M."/>
            <person name="Barry K."/>
            <person name="Battaglia E."/>
            <person name="Bayram O."/>
            <person name="Benocci T."/>
            <person name="Braus-Stromeyer S.A."/>
            <person name="Caldana C."/>
            <person name="Canovas D."/>
            <person name="Cerqueira G.C."/>
            <person name="Chen F."/>
            <person name="Chen W."/>
            <person name="Choi C."/>
            <person name="Clum A."/>
            <person name="Dos Santos R.A."/>
            <person name="Damasio A.R."/>
            <person name="Diallinas G."/>
            <person name="Emri T."/>
            <person name="Fekete E."/>
            <person name="Flipphi M."/>
            <person name="Freyberg S."/>
            <person name="Gallo A."/>
            <person name="Gournas C."/>
            <person name="Habgood R."/>
            <person name="Hainaut M."/>
            <person name="Harispe M.L."/>
            <person name="Henrissat B."/>
            <person name="Hilden K.S."/>
            <person name="Hope R."/>
            <person name="Hossain A."/>
            <person name="Karabika E."/>
            <person name="Karaffa L."/>
            <person name="Karanyi Z."/>
            <person name="Krasevec N."/>
            <person name="Kuo A."/>
            <person name="Kusch H."/>
            <person name="LaButti K."/>
            <person name="Lagendijk E.L."/>
            <person name="Lapidus A."/>
            <person name="Levasseur A."/>
            <person name="Lindquist E."/>
            <person name="Lipzen A."/>
            <person name="Logrieco A.F."/>
            <person name="MacCabe A."/>
            <person name="Maekelae M.R."/>
            <person name="Malavazi I."/>
            <person name="Melin P."/>
            <person name="Meyer V."/>
            <person name="Mielnichuk N."/>
            <person name="Miskei M."/>
            <person name="Molnar A.P."/>
            <person name="Mule G."/>
            <person name="Ngan C.Y."/>
            <person name="Orejas M."/>
            <person name="Orosz E."/>
            <person name="Ouedraogo J.P."/>
            <person name="Overkamp K.M."/>
            <person name="Park H.-S."/>
            <person name="Perrone G."/>
            <person name="Piumi F."/>
            <person name="Punt P.J."/>
            <person name="Ram A.F."/>
            <person name="Ramon A."/>
            <person name="Rauscher S."/>
            <person name="Record E."/>
            <person name="Riano-Pachon D.M."/>
            <person name="Robert V."/>
            <person name="Roehrig J."/>
            <person name="Ruller R."/>
            <person name="Salamov A."/>
            <person name="Salih N.S."/>
            <person name="Samson R.A."/>
            <person name="Sandor E."/>
            <person name="Sanguinetti M."/>
            <person name="Schuetze T."/>
            <person name="Sepcic K."/>
            <person name="Shelest E."/>
            <person name="Sherlock G."/>
            <person name="Sophianopoulou V."/>
            <person name="Squina F.M."/>
            <person name="Sun H."/>
            <person name="Susca A."/>
            <person name="Todd R.B."/>
            <person name="Tsang A."/>
            <person name="Unkles S.E."/>
            <person name="van de Wiele N."/>
            <person name="van Rossen-Uffink D."/>
            <person name="Oliveira J.V."/>
            <person name="Vesth T.C."/>
            <person name="Visser J."/>
            <person name="Yu J.-H."/>
            <person name="Zhou M."/>
            <person name="Andersen M.R."/>
            <person name="Archer D.B."/>
            <person name="Baker S.E."/>
            <person name="Benoit I."/>
            <person name="Brakhage A.A."/>
            <person name="Braus G.H."/>
            <person name="Fischer R."/>
            <person name="Frisvad J.C."/>
            <person name="Goldman G.H."/>
            <person name="Houbraken J."/>
            <person name="Oakley B."/>
            <person name="Pocsi I."/>
            <person name="Scazzocchio C."/>
            <person name="Seiboth B."/>
            <person name="vanKuyk P.A."/>
            <person name="Wortman J."/>
            <person name="Dyer P.S."/>
            <person name="Grigoriev I.V."/>
        </authorList>
    </citation>
    <scope>NUCLEOTIDE SEQUENCE [LARGE SCALE GENOMIC DNA]</scope>
    <source>
        <strain evidence="3">DTO 134E9</strain>
    </source>
</reference>
<feature type="region of interest" description="Disordered" evidence="1">
    <location>
        <begin position="336"/>
        <end position="471"/>
    </location>
</feature>
<gene>
    <name evidence="2" type="ORF">ASPWEDRAFT_180811</name>
</gene>
<dbReference type="OrthoDB" id="4501861at2759"/>
<accession>A0A1L9RWS7</accession>
<dbReference type="Proteomes" id="UP000184383">
    <property type="component" value="Unassembled WGS sequence"/>
</dbReference>
<dbReference type="GeneID" id="63747698"/>
<protein>
    <submittedName>
        <fullName evidence="2">Uncharacterized protein</fullName>
    </submittedName>
</protein>
<dbReference type="EMBL" id="KV878210">
    <property type="protein sequence ID" value="OJJ39400.1"/>
    <property type="molecule type" value="Genomic_DNA"/>
</dbReference>
<evidence type="ECO:0000256" key="1">
    <source>
        <dbReference type="SAM" id="MobiDB-lite"/>
    </source>
</evidence>
<feature type="compositionally biased region" description="Polar residues" evidence="1">
    <location>
        <begin position="337"/>
        <end position="371"/>
    </location>
</feature>
<proteinExistence type="predicted"/>
<sequence>MIRLHPTRISIGEEDVNFHLQNILLRHALAADVHQLGLDFDEQSCEAGTTFIDSDASSTQFYSSPGISDSESESGLNPMFTQKASYYRRQGNIDASPPSPGSSYRHHAVYTPQAEEAVSNSSRSSSSVVKRVSWESARSSSIDDSVASLNITHLSLAGHWPEQRSHRQSPGSFATQRTRSELHSLGDDDSLELSAEWDHWMGNSASERVDRAARVGRAPTFLLRHPLFIQTIPPPTLQHSDIHSCKTPLLNISLNSMPNRGHTSFSNRPIEKLSLETELESENRRTSHSETKGYLDLSADLEIDIPSAVSAIATPKPPQGTRLISPFLVDLPKKDTSPQSITMIGSSASISTLPKSPRQTTEPCSPRNLPTSIRHENKTPCEMNVDDKDNDKDSVQSLHRPTKEASPTGSKSCSSREGIRSSPVHSDDGGVSLRLKRSSDSASRSSLSTHNDTWAHGFDNQQPHEGQRKRSENHYQLYASKASSSTSDIGKRTPAAWAMGEHREHRISNTWSPVNAVQVRGQDKGTAGVPQERGTPSNVDQATFSRVLEESFAFQDQFNRLVAGLDGEDDTADDFGLRVLRRRPMGDWYHKEV</sequence>